<organism evidence="1 2">
    <name type="scientific">Sphingomonas mollis</name>
    <dbReference type="NCBI Taxonomy" id="2795726"/>
    <lineage>
        <taxon>Bacteria</taxon>
        <taxon>Pseudomonadati</taxon>
        <taxon>Pseudomonadota</taxon>
        <taxon>Alphaproteobacteria</taxon>
        <taxon>Sphingomonadales</taxon>
        <taxon>Sphingomonadaceae</taxon>
        <taxon>Sphingomonas</taxon>
    </lineage>
</organism>
<proteinExistence type="predicted"/>
<reference evidence="2" key="1">
    <citation type="submission" date="2020-12" db="EMBL/GenBank/DDBJ databases">
        <title>Hymenobacter sp.</title>
        <authorList>
            <person name="Kim M.K."/>
        </authorList>
    </citation>
    <scope>NUCLEOTIDE SEQUENCE [LARGE SCALE GENOMIC DNA]</scope>
    <source>
        <strain evidence="2">BT553</strain>
    </source>
</reference>
<dbReference type="InterPro" id="IPR027417">
    <property type="entry name" value="P-loop_NTPase"/>
</dbReference>
<protein>
    <submittedName>
        <fullName evidence="1">Uncharacterized protein</fullName>
    </submittedName>
</protein>
<dbReference type="EMBL" id="JAELXS010000003">
    <property type="protein sequence ID" value="MBJ6121369.1"/>
    <property type="molecule type" value="Genomic_DNA"/>
</dbReference>
<accession>A0ABS0XMW7</accession>
<dbReference type="Proteomes" id="UP000640426">
    <property type="component" value="Unassembled WGS sequence"/>
</dbReference>
<comment type="caution">
    <text evidence="1">The sequence shown here is derived from an EMBL/GenBank/DDBJ whole genome shotgun (WGS) entry which is preliminary data.</text>
</comment>
<dbReference type="Gene3D" id="3.40.50.300">
    <property type="entry name" value="P-loop containing nucleotide triphosphate hydrolases"/>
    <property type="match status" value="1"/>
</dbReference>
<sequence>MLQCILSGKFAKLTKFTYSKIYIKFSNVDVFVLSPGDYAISKTGAFFKNLASRARLDVDQIWRLAMMAQKFPLSRLREDIIFRKAAHDMRIPTSVFANRLIRIAAPEDRDLLSDLENSPFGMLKSFLEQNFCHSVLYLPTYRRVEQDVEELLDFDKDERGITSTDIHFGMKDVDERINRATRNIRDHFIASYGMISGQMLGQLAENPPISAETLDSLKDKSQIELVLGRVAENVSQTQKELILKLYDDGELEKNVHLSFFLFSLIKAYDQVRQVDAALQRYAKVCNGYLINKEMRYDSLNATVAVYETIGGNELKLDTLSSGEKQILGVMSELYLGESESYIVIFDEPELSLSME</sequence>
<keyword evidence="2" id="KW-1185">Reference proteome</keyword>
<name>A0ABS0XMW7_9SPHN</name>
<evidence type="ECO:0000313" key="2">
    <source>
        <dbReference type="Proteomes" id="UP000640426"/>
    </source>
</evidence>
<gene>
    <name evidence="1" type="ORF">JAO74_06150</name>
</gene>
<evidence type="ECO:0000313" key="1">
    <source>
        <dbReference type="EMBL" id="MBJ6121369.1"/>
    </source>
</evidence>